<evidence type="ECO:0000256" key="7">
    <source>
        <dbReference type="ARBA" id="ARBA00023143"/>
    </source>
</evidence>
<dbReference type="AlphaFoldDB" id="A0A645BJM1"/>
<dbReference type="InterPro" id="IPR006303">
    <property type="entry name" value="FliR"/>
</dbReference>
<dbReference type="PRINTS" id="PR00953">
    <property type="entry name" value="TYPE3IMRPROT"/>
</dbReference>
<evidence type="ECO:0000256" key="4">
    <source>
        <dbReference type="ARBA" id="ARBA00022692"/>
    </source>
</evidence>
<comment type="subcellular location">
    <subcellularLocation>
        <location evidence="1">Bacterial flagellum basal body</location>
    </subcellularLocation>
    <subcellularLocation>
        <location evidence="2">Cell membrane</location>
        <topology evidence="2">Multi-pass membrane protein</topology>
    </subcellularLocation>
</comment>
<dbReference type="PANTHER" id="PTHR30065:SF1">
    <property type="entry name" value="SURFACE PRESENTATION OF ANTIGENS PROTEIN SPAR"/>
    <property type="match status" value="1"/>
</dbReference>
<evidence type="ECO:0000313" key="9">
    <source>
        <dbReference type="EMBL" id="MPM65660.1"/>
    </source>
</evidence>
<sequence length="256" mass="28094">MIDWGRLTLLFYILMRMSGFVLFNPLLGRRNLPGIFRAGLTLVLTWFVASFTKGTAPVPAHLIEFGVRLLLELGVGFMVGMTVQFFIYLIPQQAGEIIDNQMGMSMSKEYDPASNISMSVSSTLFTTLMTLLFFAANGHNTLLRILLTSGEIIPFGQAALGQAAMQAGIELFIECFVLGVKLAVPILAAELLGQIGMGVLMKVIPQINVFSINIELKVIIGLVLLMLFMSPISEFMLRAENEMLVAVRETLTVLAP</sequence>
<evidence type="ECO:0000256" key="3">
    <source>
        <dbReference type="ARBA" id="ARBA00022475"/>
    </source>
</evidence>
<feature type="transmembrane region" description="Helical" evidence="8">
    <location>
        <begin position="112"/>
        <end position="136"/>
    </location>
</feature>
<organism evidence="9">
    <name type="scientific">bioreactor metagenome</name>
    <dbReference type="NCBI Taxonomy" id="1076179"/>
    <lineage>
        <taxon>unclassified sequences</taxon>
        <taxon>metagenomes</taxon>
        <taxon>ecological metagenomes</taxon>
    </lineage>
</organism>
<reference evidence="9" key="1">
    <citation type="submission" date="2019-08" db="EMBL/GenBank/DDBJ databases">
        <authorList>
            <person name="Kucharzyk K."/>
            <person name="Murdoch R.W."/>
            <person name="Higgins S."/>
            <person name="Loffler F."/>
        </authorList>
    </citation>
    <scope>NUCLEOTIDE SEQUENCE</scope>
</reference>
<keyword evidence="7" id="KW-0975">Bacterial flagellum</keyword>
<feature type="transmembrane region" description="Helical" evidence="8">
    <location>
        <begin position="71"/>
        <end position="91"/>
    </location>
</feature>
<feature type="transmembrane region" description="Helical" evidence="8">
    <location>
        <begin position="6"/>
        <end position="27"/>
    </location>
</feature>
<keyword evidence="3" id="KW-1003">Cell membrane</keyword>
<dbReference type="GO" id="GO:0044780">
    <property type="term" value="P:bacterial-type flagellum assembly"/>
    <property type="evidence" value="ECO:0007669"/>
    <property type="project" value="InterPro"/>
</dbReference>
<protein>
    <recommendedName>
        <fullName evidence="10">Flagellar biosynthetic protein FliR</fullName>
    </recommendedName>
</protein>
<dbReference type="GO" id="GO:0005886">
    <property type="term" value="C:plasma membrane"/>
    <property type="evidence" value="ECO:0007669"/>
    <property type="project" value="UniProtKB-SubCell"/>
</dbReference>
<dbReference type="NCBIfam" id="TIGR01400">
    <property type="entry name" value="fliR"/>
    <property type="match status" value="1"/>
</dbReference>
<dbReference type="EMBL" id="VSSQ01020638">
    <property type="protein sequence ID" value="MPM65660.1"/>
    <property type="molecule type" value="Genomic_DNA"/>
</dbReference>
<evidence type="ECO:0000256" key="1">
    <source>
        <dbReference type="ARBA" id="ARBA00004117"/>
    </source>
</evidence>
<feature type="transmembrane region" description="Helical" evidence="8">
    <location>
        <begin position="34"/>
        <end position="51"/>
    </location>
</feature>
<feature type="transmembrane region" description="Helical" evidence="8">
    <location>
        <begin position="207"/>
        <end position="228"/>
    </location>
</feature>
<evidence type="ECO:0008006" key="10">
    <source>
        <dbReference type="Google" id="ProtNLM"/>
    </source>
</evidence>
<dbReference type="GO" id="GO:0009425">
    <property type="term" value="C:bacterial-type flagellum basal body"/>
    <property type="evidence" value="ECO:0007669"/>
    <property type="project" value="UniProtKB-SubCell"/>
</dbReference>
<evidence type="ECO:0000256" key="6">
    <source>
        <dbReference type="ARBA" id="ARBA00023136"/>
    </source>
</evidence>
<evidence type="ECO:0000256" key="5">
    <source>
        <dbReference type="ARBA" id="ARBA00022989"/>
    </source>
</evidence>
<keyword evidence="4 8" id="KW-0812">Transmembrane</keyword>
<comment type="caution">
    <text evidence="9">The sequence shown here is derived from an EMBL/GenBank/DDBJ whole genome shotgun (WGS) entry which is preliminary data.</text>
</comment>
<evidence type="ECO:0000256" key="8">
    <source>
        <dbReference type="SAM" id="Phobius"/>
    </source>
</evidence>
<keyword evidence="5 8" id="KW-1133">Transmembrane helix</keyword>
<name>A0A645BJM1_9ZZZZ</name>
<dbReference type="Pfam" id="PF01311">
    <property type="entry name" value="Bac_export_1"/>
    <property type="match status" value="1"/>
</dbReference>
<gene>
    <name evidence="9" type="ORF">SDC9_112557</name>
</gene>
<proteinExistence type="predicted"/>
<accession>A0A645BJM1</accession>
<evidence type="ECO:0000256" key="2">
    <source>
        <dbReference type="ARBA" id="ARBA00004651"/>
    </source>
</evidence>
<dbReference type="PANTHER" id="PTHR30065">
    <property type="entry name" value="FLAGELLAR BIOSYNTHETIC PROTEIN FLIR"/>
    <property type="match status" value="1"/>
</dbReference>
<dbReference type="GO" id="GO:0006605">
    <property type="term" value="P:protein targeting"/>
    <property type="evidence" value="ECO:0007669"/>
    <property type="project" value="InterPro"/>
</dbReference>
<keyword evidence="6 8" id="KW-0472">Membrane</keyword>
<dbReference type="InterPro" id="IPR002010">
    <property type="entry name" value="T3SS_IM_R"/>
</dbReference>